<dbReference type="InterPro" id="IPR036412">
    <property type="entry name" value="HAD-like_sf"/>
</dbReference>
<dbReference type="InterPro" id="IPR023214">
    <property type="entry name" value="HAD_sf"/>
</dbReference>
<dbReference type="SUPFAM" id="SSF56784">
    <property type="entry name" value="HAD-like"/>
    <property type="match status" value="1"/>
</dbReference>
<dbReference type="PANTHER" id="PTHR46191">
    <property type="match status" value="1"/>
</dbReference>
<dbReference type="VEuPathDB" id="FungiDB:MMYC01_206851"/>
<evidence type="ECO:0000313" key="2">
    <source>
        <dbReference type="Proteomes" id="UP000078237"/>
    </source>
</evidence>
<comment type="caution">
    <text evidence="1">The sequence shown here is derived from an EMBL/GenBank/DDBJ whole genome shotgun (WGS) entry which is preliminary data.</text>
</comment>
<dbReference type="InterPro" id="IPR044924">
    <property type="entry name" value="HAD-SF_hydro_IA_REG-2-like_cap"/>
</dbReference>
<dbReference type="EMBL" id="LCTW02000208">
    <property type="protein sequence ID" value="KXX76493.1"/>
    <property type="molecule type" value="Genomic_DNA"/>
</dbReference>
<reference evidence="1 2" key="1">
    <citation type="journal article" date="2016" name="Genome Announc.">
        <title>Genome Sequence of Madurella mycetomatis mm55, Isolated from a Human Mycetoma Case in Sudan.</title>
        <authorList>
            <person name="Smit S."/>
            <person name="Derks M.F."/>
            <person name="Bervoets S."/>
            <person name="Fahal A."/>
            <person name="van Leeuwen W."/>
            <person name="van Belkum A."/>
            <person name="van de Sande W.W."/>
        </authorList>
    </citation>
    <scope>NUCLEOTIDE SEQUENCE [LARGE SCALE GENOMIC DNA]</scope>
    <source>
        <strain evidence="2">mm55</strain>
    </source>
</reference>
<dbReference type="Pfam" id="PF00702">
    <property type="entry name" value="Hydrolase"/>
    <property type="match status" value="1"/>
</dbReference>
<dbReference type="GO" id="GO:0005634">
    <property type="term" value="C:nucleus"/>
    <property type="evidence" value="ECO:0007669"/>
    <property type="project" value="TreeGrafter"/>
</dbReference>
<dbReference type="Gene3D" id="1.10.150.720">
    <property type="entry name" value="Haloacid dehalogenase-like hydrolase"/>
    <property type="match status" value="1"/>
</dbReference>
<dbReference type="GO" id="GO:0016787">
    <property type="term" value="F:hydrolase activity"/>
    <property type="evidence" value="ECO:0007669"/>
    <property type="project" value="UniProtKB-KW"/>
</dbReference>
<dbReference type="PANTHER" id="PTHR46191:SF2">
    <property type="entry name" value="HALOACID DEHALOGENASE-LIKE HYDROLASE DOMAIN-CONTAINING PROTEIN 3"/>
    <property type="match status" value="1"/>
</dbReference>
<dbReference type="AlphaFoldDB" id="A0A175VYQ7"/>
<protein>
    <submittedName>
        <fullName evidence="1">Haloacid dehalogenase-like hydrolase domain-containing protein 3</fullName>
    </submittedName>
</protein>
<keyword evidence="2" id="KW-1185">Reference proteome</keyword>
<gene>
    <name evidence="1" type="ORF">MMYC01_206851</name>
</gene>
<dbReference type="OrthoDB" id="444127at2759"/>
<organism evidence="1 2">
    <name type="scientific">Madurella mycetomatis</name>
    <dbReference type="NCBI Taxonomy" id="100816"/>
    <lineage>
        <taxon>Eukaryota</taxon>
        <taxon>Fungi</taxon>
        <taxon>Dikarya</taxon>
        <taxon>Ascomycota</taxon>
        <taxon>Pezizomycotina</taxon>
        <taxon>Sordariomycetes</taxon>
        <taxon>Sordariomycetidae</taxon>
        <taxon>Sordariales</taxon>
        <taxon>Sordariales incertae sedis</taxon>
        <taxon>Madurella</taxon>
    </lineage>
</organism>
<name>A0A175VYQ7_9PEZI</name>
<sequence length="313" mass="34285">MGRRNLLLCFDAFGTLFKPKYPVPEQYAAVARQCGLDGFSVAQLETSFKAAFKGESRAHPNYGKASGMGAEKWWTNVIHKTFQPLAGPGRVLPKELAPRLLHRFASDEGYALAAGVQPLLRTLKRRQSHAAHSCRVVVGVITNSDDRVPNILSSLGFHVSPLRFGSPFNAAAIAGKQYDIDLHCMSYDVGFAKPDRRIFEAAEAMAEKVVAMQRGSDLLPGTGSQQQENSSWLRLYVGDEFKTDVIGARATGWNSVLTGPEAGDQAGLLNLGQLGAAMLEDVFPQGRIPPVAIRVETVEELLEWLIQQYERNS</sequence>
<dbReference type="InterPro" id="IPR051828">
    <property type="entry name" value="HAD-like_hydrolase_domain"/>
</dbReference>
<dbReference type="Proteomes" id="UP000078237">
    <property type="component" value="Unassembled WGS sequence"/>
</dbReference>
<dbReference type="STRING" id="100816.A0A175VYQ7"/>
<accession>A0A175VYQ7</accession>
<evidence type="ECO:0000313" key="1">
    <source>
        <dbReference type="EMBL" id="KXX76493.1"/>
    </source>
</evidence>
<proteinExistence type="predicted"/>
<dbReference type="Gene3D" id="3.40.50.1000">
    <property type="entry name" value="HAD superfamily/HAD-like"/>
    <property type="match status" value="1"/>
</dbReference>